<protein>
    <submittedName>
        <fullName evidence="6">ABC transporter substrate-binding protein</fullName>
    </submittedName>
</protein>
<evidence type="ECO:0000256" key="4">
    <source>
        <dbReference type="SAM" id="SignalP"/>
    </source>
</evidence>
<dbReference type="InterPro" id="IPR039424">
    <property type="entry name" value="SBP_5"/>
</dbReference>
<organism evidence="6 7">
    <name type="scientific">Kribbella speibonae</name>
    <dbReference type="NCBI Taxonomy" id="1572660"/>
    <lineage>
        <taxon>Bacteria</taxon>
        <taxon>Bacillati</taxon>
        <taxon>Actinomycetota</taxon>
        <taxon>Actinomycetes</taxon>
        <taxon>Propionibacteriales</taxon>
        <taxon>Kribbellaceae</taxon>
        <taxon>Kribbella</taxon>
    </lineage>
</organism>
<dbReference type="PIRSF" id="PIRSF002741">
    <property type="entry name" value="MppA"/>
    <property type="match status" value="1"/>
</dbReference>
<gene>
    <name evidence="6" type="ORF">E0H92_43070</name>
</gene>
<dbReference type="CDD" id="cd00995">
    <property type="entry name" value="PBP2_NikA_DppA_OppA_like"/>
    <property type="match status" value="1"/>
</dbReference>
<keyword evidence="3 4" id="KW-0732">Signal</keyword>
<dbReference type="GO" id="GO:0043190">
    <property type="term" value="C:ATP-binding cassette (ABC) transporter complex"/>
    <property type="evidence" value="ECO:0007669"/>
    <property type="project" value="InterPro"/>
</dbReference>
<proteinExistence type="inferred from homology"/>
<feature type="chain" id="PRO_5039348036" evidence="4">
    <location>
        <begin position="21"/>
        <end position="521"/>
    </location>
</feature>
<evidence type="ECO:0000313" key="6">
    <source>
        <dbReference type="EMBL" id="TCC28966.1"/>
    </source>
</evidence>
<dbReference type="PANTHER" id="PTHR30290:SF9">
    <property type="entry name" value="OLIGOPEPTIDE-BINDING PROTEIN APPA"/>
    <property type="match status" value="1"/>
</dbReference>
<feature type="signal peptide" evidence="4">
    <location>
        <begin position="1"/>
        <end position="20"/>
    </location>
</feature>
<evidence type="ECO:0000256" key="3">
    <source>
        <dbReference type="ARBA" id="ARBA00022729"/>
    </source>
</evidence>
<dbReference type="Gene3D" id="3.40.190.10">
    <property type="entry name" value="Periplasmic binding protein-like II"/>
    <property type="match status" value="1"/>
</dbReference>
<feature type="domain" description="Solute-binding protein family 5" evidence="5">
    <location>
        <begin position="90"/>
        <end position="423"/>
    </location>
</feature>
<evidence type="ECO:0000256" key="2">
    <source>
        <dbReference type="ARBA" id="ARBA00022448"/>
    </source>
</evidence>
<reference evidence="6 7" key="1">
    <citation type="submission" date="2019-02" db="EMBL/GenBank/DDBJ databases">
        <title>Kribbella capetownensis sp. nov. and Kribbella speibonae sp. nov., isolated from soil.</title>
        <authorList>
            <person name="Curtis S.M."/>
            <person name="Norton I."/>
            <person name="Everest G.J."/>
            <person name="Meyers P.R."/>
        </authorList>
    </citation>
    <scope>NUCLEOTIDE SEQUENCE [LARGE SCALE GENOMIC DNA]</scope>
    <source>
        <strain evidence="6 7">YM55</strain>
    </source>
</reference>
<dbReference type="PANTHER" id="PTHR30290">
    <property type="entry name" value="PERIPLASMIC BINDING COMPONENT OF ABC TRANSPORTER"/>
    <property type="match status" value="1"/>
</dbReference>
<dbReference type="GO" id="GO:1904680">
    <property type="term" value="F:peptide transmembrane transporter activity"/>
    <property type="evidence" value="ECO:0007669"/>
    <property type="project" value="TreeGrafter"/>
</dbReference>
<dbReference type="InterPro" id="IPR000914">
    <property type="entry name" value="SBP_5_dom"/>
</dbReference>
<comment type="similarity">
    <text evidence="1">Belongs to the bacterial solute-binding protein 5 family.</text>
</comment>
<accession>A0A4R0ICS9</accession>
<sequence>MSLKKTAVAVAAAAVMLAGAACSAATQNTGQNTGQAAATAAGPAQNGGTLVVAQAYDPDPASFLKTAVGNIVTEYAVFETLTLIDAQTGEPKGVLAKSWKLAPDGKSMTVQLRDDVTFHSGRKLTAADVAFTVDKAKEPAVGAANQKIAAQISAVQVKSDTELSLTFANPLPAIFDLFETMPILNKDTYADYAAGQKVDGTGRFEWKSFTPGGKVELTKYAKYRDAVNTHLDAIEVNIVKDPTALVSAIKSGRAQYAVGVAPVDARSLGTQQGFALLSSGGAAFHLGLNVTKPPFDNKSVRQAVQYAIDRNRIVQQAEGGKATAASLPWRPSTVGYDSAQSGHYTYDPAKAKQMLTDAGVKPGTTFDVATADGPESLAIFQIVKNNLAAVGLEAKPVTMNVPDYQQKLAARTFPTAAVLMQASNGASPATAMVSRPELSAEQNITFFKTPEYSALSRTVTNASTKAAQEKALKEFDDYFLDQAFAVALITRPTLTVRSSSLNNIVATQMGFLNLGQSWLSD</sequence>
<dbReference type="GO" id="GO:0042597">
    <property type="term" value="C:periplasmic space"/>
    <property type="evidence" value="ECO:0007669"/>
    <property type="project" value="UniProtKB-ARBA"/>
</dbReference>
<dbReference type="InterPro" id="IPR030678">
    <property type="entry name" value="Peptide/Ni-bd"/>
</dbReference>
<dbReference type="Gene3D" id="3.10.105.10">
    <property type="entry name" value="Dipeptide-binding Protein, Domain 3"/>
    <property type="match status" value="1"/>
</dbReference>
<dbReference type="EMBL" id="SJKC01000010">
    <property type="protein sequence ID" value="TCC28966.1"/>
    <property type="molecule type" value="Genomic_DNA"/>
</dbReference>
<dbReference type="Pfam" id="PF00496">
    <property type="entry name" value="SBP_bac_5"/>
    <property type="match status" value="1"/>
</dbReference>
<evidence type="ECO:0000313" key="7">
    <source>
        <dbReference type="Proteomes" id="UP000294225"/>
    </source>
</evidence>
<name>A0A4R0ICS9_9ACTN</name>
<dbReference type="AlphaFoldDB" id="A0A4R0ICS9"/>
<dbReference type="GO" id="GO:0015833">
    <property type="term" value="P:peptide transport"/>
    <property type="evidence" value="ECO:0007669"/>
    <property type="project" value="TreeGrafter"/>
</dbReference>
<dbReference type="Proteomes" id="UP000294225">
    <property type="component" value="Unassembled WGS sequence"/>
</dbReference>
<dbReference type="SUPFAM" id="SSF53850">
    <property type="entry name" value="Periplasmic binding protein-like II"/>
    <property type="match status" value="1"/>
</dbReference>
<evidence type="ECO:0000256" key="1">
    <source>
        <dbReference type="ARBA" id="ARBA00005695"/>
    </source>
</evidence>
<dbReference type="RefSeq" id="WP_131500384.1">
    <property type="nucleotide sequence ID" value="NZ_SJKC01000010.1"/>
</dbReference>
<evidence type="ECO:0000259" key="5">
    <source>
        <dbReference type="Pfam" id="PF00496"/>
    </source>
</evidence>
<dbReference type="PROSITE" id="PS51257">
    <property type="entry name" value="PROKAR_LIPOPROTEIN"/>
    <property type="match status" value="1"/>
</dbReference>
<comment type="caution">
    <text evidence="6">The sequence shown here is derived from an EMBL/GenBank/DDBJ whole genome shotgun (WGS) entry which is preliminary data.</text>
</comment>
<keyword evidence="2" id="KW-0813">Transport</keyword>